<dbReference type="OrthoDB" id="300641at2759"/>
<sequence>MLDGLVTDRIEGTALGFAQHLVDIYSASWGPNDDGKTVDGPGRLAREAIERGIRL</sequence>
<dbReference type="GO" id="GO:0005615">
    <property type="term" value="C:extracellular space"/>
    <property type="evidence" value="ECO:0007669"/>
    <property type="project" value="TreeGrafter"/>
</dbReference>
<feature type="non-terminal residue" evidence="4">
    <location>
        <position position="55"/>
    </location>
</feature>
<name>A0A834MG42_RHYFE</name>
<keyword evidence="3" id="KW-0720">Serine protease</keyword>
<keyword evidence="5" id="KW-1185">Reference proteome</keyword>
<reference evidence="4" key="1">
    <citation type="submission" date="2020-08" db="EMBL/GenBank/DDBJ databases">
        <title>Genome sequencing and assembly of the red palm weevil Rhynchophorus ferrugineus.</title>
        <authorList>
            <person name="Dias G.B."/>
            <person name="Bergman C.M."/>
            <person name="Manee M."/>
        </authorList>
    </citation>
    <scope>NUCLEOTIDE SEQUENCE</scope>
    <source>
        <strain evidence="4">AA-2017</strain>
        <tissue evidence="4">Whole larva</tissue>
    </source>
</reference>
<dbReference type="GO" id="GO:0004252">
    <property type="term" value="F:serine-type endopeptidase activity"/>
    <property type="evidence" value="ECO:0007669"/>
    <property type="project" value="InterPro"/>
</dbReference>
<evidence type="ECO:0000313" key="4">
    <source>
        <dbReference type="EMBL" id="KAF7277079.1"/>
    </source>
</evidence>
<evidence type="ECO:0000256" key="2">
    <source>
        <dbReference type="ARBA" id="ARBA00022801"/>
    </source>
</evidence>
<gene>
    <name evidence="4" type="ORF">GWI33_009468</name>
</gene>
<dbReference type="GO" id="GO:0043005">
    <property type="term" value="C:neuron projection"/>
    <property type="evidence" value="ECO:0007669"/>
    <property type="project" value="TreeGrafter"/>
</dbReference>
<dbReference type="Proteomes" id="UP000625711">
    <property type="component" value="Unassembled WGS sequence"/>
</dbReference>
<dbReference type="PANTHER" id="PTHR42884:SF14">
    <property type="entry name" value="NEUROENDOCRINE CONVERTASE 1"/>
    <property type="match status" value="1"/>
</dbReference>
<dbReference type="InterPro" id="IPR036852">
    <property type="entry name" value="Peptidase_S8/S53_dom_sf"/>
</dbReference>
<dbReference type="EMBL" id="JAACXV010004293">
    <property type="protein sequence ID" value="KAF7277079.1"/>
    <property type="molecule type" value="Genomic_DNA"/>
</dbReference>
<accession>A0A834MG42</accession>
<dbReference type="AlphaFoldDB" id="A0A834MG42"/>
<evidence type="ECO:0000313" key="5">
    <source>
        <dbReference type="Proteomes" id="UP000625711"/>
    </source>
</evidence>
<comment type="caution">
    <text evidence="4">The sequence shown here is derived from an EMBL/GenBank/DDBJ whole genome shotgun (WGS) entry which is preliminary data.</text>
</comment>
<dbReference type="PANTHER" id="PTHR42884">
    <property type="entry name" value="PROPROTEIN CONVERTASE SUBTILISIN/KEXIN-RELATED"/>
    <property type="match status" value="1"/>
</dbReference>
<protein>
    <submittedName>
        <fullName evidence="4">Uncharacterized protein</fullName>
    </submittedName>
</protein>
<keyword evidence="2" id="KW-0378">Hydrolase</keyword>
<keyword evidence="1" id="KW-0645">Protease</keyword>
<dbReference type="GO" id="GO:0016020">
    <property type="term" value="C:membrane"/>
    <property type="evidence" value="ECO:0007669"/>
    <property type="project" value="TreeGrafter"/>
</dbReference>
<organism evidence="4 5">
    <name type="scientific">Rhynchophorus ferrugineus</name>
    <name type="common">Red palm weevil</name>
    <name type="synonym">Curculio ferrugineus</name>
    <dbReference type="NCBI Taxonomy" id="354439"/>
    <lineage>
        <taxon>Eukaryota</taxon>
        <taxon>Metazoa</taxon>
        <taxon>Ecdysozoa</taxon>
        <taxon>Arthropoda</taxon>
        <taxon>Hexapoda</taxon>
        <taxon>Insecta</taxon>
        <taxon>Pterygota</taxon>
        <taxon>Neoptera</taxon>
        <taxon>Endopterygota</taxon>
        <taxon>Coleoptera</taxon>
        <taxon>Polyphaga</taxon>
        <taxon>Cucujiformia</taxon>
        <taxon>Curculionidae</taxon>
        <taxon>Dryophthorinae</taxon>
        <taxon>Rhynchophorus</taxon>
    </lineage>
</organism>
<proteinExistence type="predicted"/>
<dbReference type="GO" id="GO:0016486">
    <property type="term" value="P:peptide hormone processing"/>
    <property type="evidence" value="ECO:0007669"/>
    <property type="project" value="TreeGrafter"/>
</dbReference>
<evidence type="ECO:0000256" key="1">
    <source>
        <dbReference type="ARBA" id="ARBA00022670"/>
    </source>
</evidence>
<evidence type="ECO:0000256" key="3">
    <source>
        <dbReference type="ARBA" id="ARBA00022825"/>
    </source>
</evidence>
<dbReference type="Gene3D" id="3.40.50.200">
    <property type="entry name" value="Peptidase S8/S53 domain"/>
    <property type="match status" value="1"/>
</dbReference>